<gene>
    <name evidence="2" type="ORF">HNR53_002993</name>
</gene>
<feature type="transmembrane region" description="Helical" evidence="1">
    <location>
        <begin position="20"/>
        <end position="43"/>
    </location>
</feature>
<organism evidence="2 3">
    <name type="scientific">Bacillus benzoevorans</name>
    <dbReference type="NCBI Taxonomy" id="1456"/>
    <lineage>
        <taxon>Bacteria</taxon>
        <taxon>Bacillati</taxon>
        <taxon>Bacillota</taxon>
        <taxon>Bacilli</taxon>
        <taxon>Bacillales</taxon>
        <taxon>Bacillaceae</taxon>
        <taxon>Bacillus</taxon>
    </lineage>
</organism>
<sequence length="133" mass="15923">MYNLFTYQAPTWKYNPDFLLLNHTIVNLWVMITVYPATVLIYLSHFPEKKGRQILYILFWVFLYGVIELVGYYIFDAIDHFNGWNMGWSLLFDLILFIMLPIHHKRPLLAWGLSLIVIIVLLNIFNVNILEWN</sequence>
<keyword evidence="1" id="KW-0812">Transmembrane</keyword>
<dbReference type="AlphaFoldDB" id="A0A7X0LVS6"/>
<dbReference type="EMBL" id="JACHGK010000010">
    <property type="protein sequence ID" value="MBB6446336.1"/>
    <property type="molecule type" value="Genomic_DNA"/>
</dbReference>
<protein>
    <submittedName>
        <fullName evidence="2">Uncharacterized protein</fullName>
    </submittedName>
</protein>
<dbReference type="NCBIfam" id="NF041644">
    <property type="entry name" value="CBO0543_fam"/>
    <property type="match status" value="1"/>
</dbReference>
<feature type="transmembrane region" description="Helical" evidence="1">
    <location>
        <begin position="108"/>
        <end position="130"/>
    </location>
</feature>
<comment type="caution">
    <text evidence="2">The sequence shown here is derived from an EMBL/GenBank/DDBJ whole genome shotgun (WGS) entry which is preliminary data.</text>
</comment>
<dbReference type="InterPro" id="IPR048147">
    <property type="entry name" value="CBO0543-like"/>
</dbReference>
<keyword evidence="1" id="KW-0472">Membrane</keyword>
<proteinExistence type="predicted"/>
<feature type="transmembrane region" description="Helical" evidence="1">
    <location>
        <begin position="81"/>
        <end position="101"/>
    </location>
</feature>
<feature type="transmembrane region" description="Helical" evidence="1">
    <location>
        <begin position="55"/>
        <end position="75"/>
    </location>
</feature>
<reference evidence="2 3" key="1">
    <citation type="submission" date="2020-08" db="EMBL/GenBank/DDBJ databases">
        <title>Genomic Encyclopedia of Type Strains, Phase IV (KMG-IV): sequencing the most valuable type-strain genomes for metagenomic binning, comparative biology and taxonomic classification.</title>
        <authorList>
            <person name="Goeker M."/>
        </authorList>
    </citation>
    <scope>NUCLEOTIDE SEQUENCE [LARGE SCALE GENOMIC DNA]</scope>
    <source>
        <strain evidence="2 3">DSM 5391</strain>
    </source>
</reference>
<evidence type="ECO:0000256" key="1">
    <source>
        <dbReference type="SAM" id="Phobius"/>
    </source>
</evidence>
<keyword evidence="1" id="KW-1133">Transmembrane helix</keyword>
<dbReference type="Proteomes" id="UP000531594">
    <property type="component" value="Unassembled WGS sequence"/>
</dbReference>
<evidence type="ECO:0000313" key="3">
    <source>
        <dbReference type="Proteomes" id="UP000531594"/>
    </source>
</evidence>
<name>A0A7X0LVS6_9BACI</name>
<accession>A0A7X0LVS6</accession>
<evidence type="ECO:0000313" key="2">
    <source>
        <dbReference type="EMBL" id="MBB6446336.1"/>
    </source>
</evidence>
<keyword evidence="3" id="KW-1185">Reference proteome</keyword>